<keyword evidence="2" id="KW-1185">Reference proteome</keyword>
<sequence length="142" mass="16521">MNELQKIDFSWKIESCSDPLFCYDEYGLKVSFMIFMGKEIRQSDISKWLSLYNVEDELQIPDKEYNHSGYRIANFSFSGFHSMYCTDRESGLAAYMDVASDPPAVYREVNKENNTLGYVFVGHDLFLSVKAQAYCIDIHFLQ</sequence>
<protein>
    <submittedName>
        <fullName evidence="1">Uncharacterized protein</fullName>
    </submittedName>
</protein>
<reference evidence="2" key="1">
    <citation type="submission" date="2015-10" db="EMBL/GenBank/DDBJ databases">
        <title>Genome of Paenibacillus bovis sp. nov.</title>
        <authorList>
            <person name="Wu Z."/>
            <person name="Gao C."/>
            <person name="Liu Z."/>
            <person name="Zheng H."/>
        </authorList>
    </citation>
    <scope>NUCLEOTIDE SEQUENCE [LARGE SCALE GENOMIC DNA]</scope>
    <source>
        <strain evidence="2">BD3526</strain>
    </source>
</reference>
<gene>
    <name evidence="1" type="ORF">AR543_11090</name>
</gene>
<dbReference type="AlphaFoldDB" id="A0A172ZFT6"/>
<proteinExistence type="predicted"/>
<reference evidence="1 2" key="2">
    <citation type="journal article" date="2016" name="Int. J. Syst. Evol. Microbiol.">
        <title>Paenibacillus bovis sp. nov., isolated from raw yak (Bos grunniens) milk.</title>
        <authorList>
            <person name="Gao C."/>
            <person name="Han J."/>
            <person name="Liu Z."/>
            <person name="Xu X."/>
            <person name="Hang F."/>
            <person name="Wu Z."/>
        </authorList>
    </citation>
    <scope>NUCLEOTIDE SEQUENCE [LARGE SCALE GENOMIC DNA]</scope>
    <source>
        <strain evidence="1 2">BD3526</strain>
    </source>
</reference>
<evidence type="ECO:0000313" key="2">
    <source>
        <dbReference type="Proteomes" id="UP000078148"/>
    </source>
</evidence>
<dbReference type="OrthoDB" id="6434060at2"/>
<dbReference type="Proteomes" id="UP000078148">
    <property type="component" value="Chromosome"/>
</dbReference>
<dbReference type="STRING" id="1616788.AR543_11090"/>
<evidence type="ECO:0000313" key="1">
    <source>
        <dbReference type="EMBL" id="ANF96495.1"/>
    </source>
</evidence>
<organism evidence="1 2">
    <name type="scientific">Paenibacillus bovis</name>
    <dbReference type="NCBI Taxonomy" id="1616788"/>
    <lineage>
        <taxon>Bacteria</taxon>
        <taxon>Bacillati</taxon>
        <taxon>Bacillota</taxon>
        <taxon>Bacilli</taxon>
        <taxon>Bacillales</taxon>
        <taxon>Paenibacillaceae</taxon>
        <taxon>Paenibacillus</taxon>
    </lineage>
</organism>
<dbReference type="RefSeq" id="WP_060534400.1">
    <property type="nucleotide sequence ID" value="NZ_CP013023.1"/>
</dbReference>
<accession>A0A172ZFT6</accession>
<dbReference type="KEGG" id="pbv:AR543_11090"/>
<name>A0A172ZFT6_9BACL</name>
<dbReference type="EMBL" id="CP013023">
    <property type="protein sequence ID" value="ANF96495.1"/>
    <property type="molecule type" value="Genomic_DNA"/>
</dbReference>